<accession>A0A1I2V7M2</accession>
<evidence type="ECO:0000313" key="3">
    <source>
        <dbReference type="Proteomes" id="UP000198724"/>
    </source>
</evidence>
<dbReference type="AlphaFoldDB" id="A0A1I2V7M2"/>
<organism evidence="2 3">
    <name type="scientific">Pontibacter chinhatensis</name>
    <dbReference type="NCBI Taxonomy" id="1436961"/>
    <lineage>
        <taxon>Bacteria</taxon>
        <taxon>Pseudomonadati</taxon>
        <taxon>Bacteroidota</taxon>
        <taxon>Cytophagia</taxon>
        <taxon>Cytophagales</taxon>
        <taxon>Hymenobacteraceae</taxon>
        <taxon>Pontibacter</taxon>
    </lineage>
</organism>
<dbReference type="InterPro" id="IPR036515">
    <property type="entry name" value="Transposase_17_sf"/>
</dbReference>
<feature type="domain" description="Transposase IS200-like" evidence="1">
    <location>
        <begin position="9"/>
        <end position="146"/>
    </location>
</feature>
<sequence>MSEKYKTNDAAGIYFITISVVQWADVFTRREYCEIICNSLSYCQKEKNLTLYAWCIMTNHVHLICSSSTLANTIRDFKKYTAKELYKAIQQNPQESRKTWLCWLIKSAGELSSKHEEYKLWQPGYHPILLHNNYLVDQKLDYLHRNPVTAGFVEEPVHWFYSSAKDYAGDKGRLSITFIQ</sequence>
<dbReference type="STRING" id="1436961.SAMN05421739_10446"/>
<dbReference type="NCBIfam" id="NF047646">
    <property type="entry name" value="REP_Tyr_transpos"/>
    <property type="match status" value="1"/>
</dbReference>
<dbReference type="Gene3D" id="3.30.70.1290">
    <property type="entry name" value="Transposase IS200-like"/>
    <property type="match status" value="1"/>
</dbReference>
<dbReference type="OrthoDB" id="9788881at2"/>
<dbReference type="InterPro" id="IPR052715">
    <property type="entry name" value="RAYT_transposase"/>
</dbReference>
<dbReference type="EMBL" id="FOOT01000004">
    <property type="protein sequence ID" value="SFG84449.1"/>
    <property type="molecule type" value="Genomic_DNA"/>
</dbReference>
<dbReference type="GO" id="GO:0006313">
    <property type="term" value="P:DNA transposition"/>
    <property type="evidence" value="ECO:0007669"/>
    <property type="project" value="InterPro"/>
</dbReference>
<dbReference type="Pfam" id="PF01797">
    <property type="entry name" value="Y1_Tnp"/>
    <property type="match status" value="1"/>
</dbReference>
<dbReference type="InterPro" id="IPR002686">
    <property type="entry name" value="Transposase_17"/>
</dbReference>
<dbReference type="SMART" id="SM01321">
    <property type="entry name" value="Y1_Tnp"/>
    <property type="match status" value="1"/>
</dbReference>
<dbReference type="PANTHER" id="PTHR36966:SF1">
    <property type="entry name" value="REP-ASSOCIATED TYROSINE TRANSPOSASE"/>
    <property type="match status" value="1"/>
</dbReference>
<evidence type="ECO:0000259" key="1">
    <source>
        <dbReference type="SMART" id="SM01321"/>
    </source>
</evidence>
<keyword evidence="3" id="KW-1185">Reference proteome</keyword>
<dbReference type="GO" id="GO:0004803">
    <property type="term" value="F:transposase activity"/>
    <property type="evidence" value="ECO:0007669"/>
    <property type="project" value="InterPro"/>
</dbReference>
<dbReference type="PANTHER" id="PTHR36966">
    <property type="entry name" value="REP-ASSOCIATED TYROSINE TRANSPOSASE"/>
    <property type="match status" value="1"/>
</dbReference>
<reference evidence="3" key="1">
    <citation type="submission" date="2016-10" db="EMBL/GenBank/DDBJ databases">
        <authorList>
            <person name="Varghese N."/>
            <person name="Submissions S."/>
        </authorList>
    </citation>
    <scope>NUCLEOTIDE SEQUENCE [LARGE SCALE GENOMIC DNA]</scope>
    <source>
        <strain evidence="3">LP51</strain>
    </source>
</reference>
<proteinExistence type="predicted"/>
<dbReference type="RefSeq" id="WP_092101631.1">
    <property type="nucleotide sequence ID" value="NZ_FOOT01000004.1"/>
</dbReference>
<gene>
    <name evidence="2" type="ORF">SAMN05421739_10446</name>
</gene>
<dbReference type="SUPFAM" id="SSF143422">
    <property type="entry name" value="Transposase IS200-like"/>
    <property type="match status" value="1"/>
</dbReference>
<evidence type="ECO:0000313" key="2">
    <source>
        <dbReference type="EMBL" id="SFG84449.1"/>
    </source>
</evidence>
<protein>
    <submittedName>
        <fullName evidence="2">REP element-mobilizing transposase RayT</fullName>
    </submittedName>
</protein>
<dbReference type="GO" id="GO:0043565">
    <property type="term" value="F:sequence-specific DNA binding"/>
    <property type="evidence" value="ECO:0007669"/>
    <property type="project" value="TreeGrafter"/>
</dbReference>
<dbReference type="Proteomes" id="UP000198724">
    <property type="component" value="Unassembled WGS sequence"/>
</dbReference>
<name>A0A1I2V7M2_9BACT</name>